<proteinExistence type="predicted"/>
<feature type="domain" description="Acetophenone carboxylase-like C-terminal" evidence="3">
    <location>
        <begin position="507"/>
        <end position="673"/>
    </location>
</feature>
<dbReference type="RefSeq" id="WP_118335948.1">
    <property type="nucleotide sequence ID" value="NZ_AP025567.1"/>
</dbReference>
<dbReference type="EMBL" id="QRMS01000003">
    <property type="protein sequence ID" value="RHJ87574.1"/>
    <property type="molecule type" value="Genomic_DNA"/>
</dbReference>
<dbReference type="GO" id="GO:0005829">
    <property type="term" value="C:cytosol"/>
    <property type="evidence" value="ECO:0007669"/>
    <property type="project" value="TreeGrafter"/>
</dbReference>
<dbReference type="Pfam" id="PF01968">
    <property type="entry name" value="Hydantoinase_A"/>
    <property type="match status" value="1"/>
</dbReference>
<dbReference type="InterPro" id="IPR043129">
    <property type="entry name" value="ATPase_NBD"/>
</dbReference>
<dbReference type="AlphaFoldDB" id="A0A415E208"/>
<feature type="domain" description="Hydantoinase/oxoprolinase N-terminal" evidence="2">
    <location>
        <begin position="7"/>
        <end position="185"/>
    </location>
</feature>
<name>A0A415E208_9FIRM</name>
<organism evidence="4 5">
    <name type="scientific">Emergencia timonensis</name>
    <dbReference type="NCBI Taxonomy" id="1776384"/>
    <lineage>
        <taxon>Bacteria</taxon>
        <taxon>Bacillati</taxon>
        <taxon>Bacillota</taxon>
        <taxon>Clostridia</taxon>
        <taxon>Peptostreptococcales</taxon>
        <taxon>Anaerovoracaceae</taxon>
        <taxon>Emergencia</taxon>
    </lineage>
</organism>
<keyword evidence="5" id="KW-1185">Reference proteome</keyword>
<dbReference type="PANTHER" id="PTHR11365">
    <property type="entry name" value="5-OXOPROLINASE RELATED"/>
    <property type="match status" value="1"/>
</dbReference>
<feature type="domain" description="Hydantoinase A/oxoprolinase" evidence="1">
    <location>
        <begin position="207"/>
        <end position="488"/>
    </location>
</feature>
<dbReference type="STRING" id="1776384.GCA_900086585_01143"/>
<dbReference type="InterPro" id="IPR049517">
    <property type="entry name" value="ACX-like_C"/>
</dbReference>
<evidence type="ECO:0000259" key="3">
    <source>
        <dbReference type="Pfam" id="PF19278"/>
    </source>
</evidence>
<dbReference type="GO" id="GO:0017168">
    <property type="term" value="F:5-oxoprolinase (ATP-hydrolyzing) activity"/>
    <property type="evidence" value="ECO:0007669"/>
    <property type="project" value="TreeGrafter"/>
</dbReference>
<dbReference type="SUPFAM" id="SSF53067">
    <property type="entry name" value="Actin-like ATPase domain"/>
    <property type="match status" value="1"/>
</dbReference>
<evidence type="ECO:0000313" key="5">
    <source>
        <dbReference type="Proteomes" id="UP000284841"/>
    </source>
</evidence>
<dbReference type="Pfam" id="PF19278">
    <property type="entry name" value="Hydant_A_C"/>
    <property type="match status" value="1"/>
</dbReference>
<evidence type="ECO:0000313" key="4">
    <source>
        <dbReference type="EMBL" id="RHJ87574.1"/>
    </source>
</evidence>
<dbReference type="Pfam" id="PF05378">
    <property type="entry name" value="Hydant_A_N"/>
    <property type="match status" value="1"/>
</dbReference>
<dbReference type="InterPro" id="IPR002821">
    <property type="entry name" value="Hydantoinase_A"/>
</dbReference>
<dbReference type="Proteomes" id="UP000284841">
    <property type="component" value="Unassembled WGS sequence"/>
</dbReference>
<comment type="caution">
    <text evidence="4">The sequence shown here is derived from an EMBL/GenBank/DDBJ whole genome shotgun (WGS) entry which is preliminary data.</text>
</comment>
<dbReference type="OrthoDB" id="9768323at2"/>
<dbReference type="PANTHER" id="PTHR11365:SF23">
    <property type="entry name" value="HYPOTHETICAL 5-OXOPROLINASE (EUROFUNG)-RELATED"/>
    <property type="match status" value="1"/>
</dbReference>
<dbReference type="InterPro" id="IPR008040">
    <property type="entry name" value="Hydant_A_N"/>
</dbReference>
<accession>A0A415E208</accession>
<evidence type="ECO:0000259" key="2">
    <source>
        <dbReference type="Pfam" id="PF05378"/>
    </source>
</evidence>
<gene>
    <name evidence="4" type="ORF">DW099_12855</name>
</gene>
<dbReference type="GO" id="GO:0006749">
    <property type="term" value="P:glutathione metabolic process"/>
    <property type="evidence" value="ECO:0007669"/>
    <property type="project" value="TreeGrafter"/>
</dbReference>
<reference evidence="4 5" key="1">
    <citation type="submission" date="2018-08" db="EMBL/GenBank/DDBJ databases">
        <title>A genome reference for cultivated species of the human gut microbiota.</title>
        <authorList>
            <person name="Zou Y."/>
            <person name="Xue W."/>
            <person name="Luo G."/>
        </authorList>
    </citation>
    <scope>NUCLEOTIDE SEQUENCE [LARGE SCALE GENOMIC DNA]</scope>
    <source>
        <strain evidence="4 5">AM07-24</strain>
    </source>
</reference>
<sequence length="682" mass="74409">MKNRSIRIGVDVGGTNTDICAIDEYSGELMVYKLPSSLHDQSDAVVAGIKVVAEQHRFDGSEVSRFMHGTTVATNAILEGRGAKTALITTGGFRDLLEIGRQKRPDLYDLQADKVRTLINRSLRFEVEERMDYKGQVVRPIDRFAVRELLEKIKDSGAESVAVMLLNAYLNPENERLLREEIEEALPEVFLTISSDLSKQFREYERLCGTVLNSFVGPEVKKYMNNLKETLGKIGIQNAYINHSNGGLMSIAESMQFPIKTGLSGPAAGVVGAQYITALIGEEDLITIDIGGTSTDISLVAGGRFEASDEKTISGYPVRIPAIDISTIGAGGGSIGWIDSGKILKVGPQSAGANPGPACYDLGGREATITDARVLLGHLNGESLLAGRLPIKKENSQAAVQRLAEQIDMELLETAKGIIAVSNSNIVKEIKNVTVAKGYNPSDFCLVAFGGSGPLHAAELMEEMMIQKALIPKTPGLLAAYGLLTENMRRDFVQTKVTDLHGDSFAVLRKEFCILETEAAAWFDSEEIPAEKRALEYFLDMRYKGQNHEIRVPLDMKEVKDSGAIAEAFIKAYERLYSFSTDDMMQIVNFGLSAVGDIVYPVITEEEFAGSDASNAIIGSRWVYQGDGVFADYPLYDRAALQNGNVVKGPAIVEQMDSTTLILVGQKATVDQYLNMVIEREA</sequence>
<evidence type="ECO:0000259" key="1">
    <source>
        <dbReference type="Pfam" id="PF01968"/>
    </source>
</evidence>
<dbReference type="InterPro" id="IPR045079">
    <property type="entry name" value="Oxoprolinase-like"/>
</dbReference>
<protein>
    <submittedName>
        <fullName evidence="4">Hydantoinase/oxoprolinase family protein</fullName>
    </submittedName>
</protein>